<protein>
    <submittedName>
        <fullName evidence="1">Uncharacterized protein</fullName>
    </submittedName>
</protein>
<dbReference type="EMBL" id="JAWDJR010000016">
    <property type="protein sequence ID" value="KAK9960427.1"/>
    <property type="molecule type" value="Genomic_DNA"/>
</dbReference>
<name>A0AAW1ZK37_CULAL</name>
<dbReference type="AlphaFoldDB" id="A0AAW1ZK37"/>
<accession>A0AAW1ZK37</accession>
<gene>
    <name evidence="1" type="ORF">ABG768_008282</name>
</gene>
<keyword evidence="2" id="KW-1185">Reference proteome</keyword>
<evidence type="ECO:0000313" key="2">
    <source>
        <dbReference type="Proteomes" id="UP001479290"/>
    </source>
</evidence>
<sequence>MLRPPWWSVEESDPAEVSRLGEGSRWLSNGSQGGPRYCEPPNYFKRSTNLQGLLTQQKGEYDTEQLLCKRHPSRVNMFFCAYIFDTRDFYLTFISRFAFSHHKQLGCSEVLRVTMVKSFIDIKYHDGT</sequence>
<reference evidence="1 2" key="1">
    <citation type="submission" date="2024-05" db="EMBL/GenBank/DDBJ databases">
        <title>A high-quality chromosomal-level genome assembly of Topmouth culter (Culter alburnus).</title>
        <authorList>
            <person name="Zhao H."/>
        </authorList>
    </citation>
    <scope>NUCLEOTIDE SEQUENCE [LARGE SCALE GENOMIC DNA]</scope>
    <source>
        <strain evidence="1">CATC2023</strain>
        <tissue evidence="1">Muscle</tissue>
    </source>
</reference>
<dbReference type="Proteomes" id="UP001479290">
    <property type="component" value="Unassembled WGS sequence"/>
</dbReference>
<proteinExistence type="predicted"/>
<evidence type="ECO:0000313" key="1">
    <source>
        <dbReference type="EMBL" id="KAK9960427.1"/>
    </source>
</evidence>
<comment type="caution">
    <text evidence="1">The sequence shown here is derived from an EMBL/GenBank/DDBJ whole genome shotgun (WGS) entry which is preliminary data.</text>
</comment>
<organism evidence="1 2">
    <name type="scientific">Culter alburnus</name>
    <name type="common">Topmouth culter</name>
    <dbReference type="NCBI Taxonomy" id="194366"/>
    <lineage>
        <taxon>Eukaryota</taxon>
        <taxon>Metazoa</taxon>
        <taxon>Chordata</taxon>
        <taxon>Craniata</taxon>
        <taxon>Vertebrata</taxon>
        <taxon>Euteleostomi</taxon>
        <taxon>Actinopterygii</taxon>
        <taxon>Neopterygii</taxon>
        <taxon>Teleostei</taxon>
        <taxon>Ostariophysi</taxon>
        <taxon>Cypriniformes</taxon>
        <taxon>Xenocyprididae</taxon>
        <taxon>Xenocypridinae</taxon>
        <taxon>Culter</taxon>
    </lineage>
</organism>